<reference evidence="2" key="2">
    <citation type="submission" date="2020-09" db="EMBL/GenBank/DDBJ databases">
        <authorList>
            <person name="Sun Q."/>
            <person name="Kim S."/>
        </authorList>
    </citation>
    <scope>NUCLEOTIDE SEQUENCE</scope>
    <source>
        <strain evidence="2">KCTC 42590</strain>
    </source>
</reference>
<dbReference type="AlphaFoldDB" id="A0A919E658"/>
<dbReference type="NCBIfam" id="TIGR03725">
    <property type="entry name" value="T6A_YeaZ"/>
    <property type="match status" value="1"/>
</dbReference>
<feature type="domain" description="Gcp-like" evidence="1">
    <location>
        <begin position="37"/>
        <end position="130"/>
    </location>
</feature>
<dbReference type="PANTHER" id="PTHR11735:SF11">
    <property type="entry name" value="TRNA THREONYLCARBAMOYLADENOSINE BIOSYNTHESIS PROTEIN TSAB"/>
    <property type="match status" value="1"/>
</dbReference>
<dbReference type="InterPro" id="IPR043129">
    <property type="entry name" value="ATPase_NBD"/>
</dbReference>
<dbReference type="PANTHER" id="PTHR11735">
    <property type="entry name" value="TRNA N6-ADENOSINE THREONYLCARBAMOYLTRANSFERASE"/>
    <property type="match status" value="1"/>
</dbReference>
<organism evidence="2 3">
    <name type="scientific">Kordiimonas sediminis</name>
    <dbReference type="NCBI Taxonomy" id="1735581"/>
    <lineage>
        <taxon>Bacteria</taxon>
        <taxon>Pseudomonadati</taxon>
        <taxon>Pseudomonadota</taxon>
        <taxon>Alphaproteobacteria</taxon>
        <taxon>Kordiimonadales</taxon>
        <taxon>Kordiimonadaceae</taxon>
        <taxon>Kordiimonas</taxon>
    </lineage>
</organism>
<proteinExistence type="predicted"/>
<gene>
    <name evidence="2" type="ORF">GCM10017044_08130</name>
</gene>
<dbReference type="SUPFAM" id="SSF53067">
    <property type="entry name" value="Actin-like ATPase domain"/>
    <property type="match status" value="1"/>
</dbReference>
<dbReference type="InterPro" id="IPR022496">
    <property type="entry name" value="T6A_TsaB"/>
</dbReference>
<keyword evidence="3" id="KW-1185">Reference proteome</keyword>
<reference evidence="2" key="1">
    <citation type="journal article" date="2014" name="Int. J. Syst. Evol. Microbiol.">
        <title>Complete genome sequence of Corynebacterium casei LMG S-19264T (=DSM 44701T), isolated from a smear-ripened cheese.</title>
        <authorList>
            <consortium name="US DOE Joint Genome Institute (JGI-PGF)"/>
            <person name="Walter F."/>
            <person name="Albersmeier A."/>
            <person name="Kalinowski J."/>
            <person name="Ruckert C."/>
        </authorList>
    </citation>
    <scope>NUCLEOTIDE SEQUENCE</scope>
    <source>
        <strain evidence="2">KCTC 42590</strain>
    </source>
</reference>
<dbReference type="GO" id="GO:0002949">
    <property type="term" value="P:tRNA threonylcarbamoyladenosine modification"/>
    <property type="evidence" value="ECO:0007669"/>
    <property type="project" value="InterPro"/>
</dbReference>
<protein>
    <submittedName>
        <fullName evidence="2">tRNA (Adenosine(37)-N6)-threonylcarbamoyltransferase complex dimerization subunit type 1 TsaB</fullName>
    </submittedName>
</protein>
<dbReference type="Gene3D" id="3.30.420.40">
    <property type="match status" value="2"/>
</dbReference>
<evidence type="ECO:0000313" key="3">
    <source>
        <dbReference type="Proteomes" id="UP000630923"/>
    </source>
</evidence>
<dbReference type="Pfam" id="PF00814">
    <property type="entry name" value="TsaD"/>
    <property type="match status" value="1"/>
</dbReference>
<accession>A0A919E658</accession>
<evidence type="ECO:0000259" key="1">
    <source>
        <dbReference type="Pfam" id="PF00814"/>
    </source>
</evidence>
<comment type="caution">
    <text evidence="2">The sequence shown here is derived from an EMBL/GenBank/DDBJ whole genome shotgun (WGS) entry which is preliminary data.</text>
</comment>
<dbReference type="RefSeq" id="WP_191250267.1">
    <property type="nucleotide sequence ID" value="NZ_BNCI01000001.1"/>
</dbReference>
<evidence type="ECO:0000313" key="2">
    <source>
        <dbReference type="EMBL" id="GHF16224.1"/>
    </source>
</evidence>
<dbReference type="GO" id="GO:0005829">
    <property type="term" value="C:cytosol"/>
    <property type="evidence" value="ECO:0007669"/>
    <property type="project" value="TreeGrafter"/>
</dbReference>
<dbReference type="EMBL" id="BNCI01000001">
    <property type="protein sequence ID" value="GHF16224.1"/>
    <property type="molecule type" value="Genomic_DNA"/>
</dbReference>
<dbReference type="Proteomes" id="UP000630923">
    <property type="component" value="Unassembled WGS sequence"/>
</dbReference>
<name>A0A919E658_9PROT</name>
<dbReference type="InterPro" id="IPR000905">
    <property type="entry name" value="Gcp-like_dom"/>
</dbReference>
<sequence>MLVLSIDTCEGFCSAAVVDVCDETGIRALASKSENLGRGHAERLLPMIEELLQAADKKYENLDRIAVVAGPGTFTGLRIGLSVARGLALALSVPAVGVSSLQALAASAKMSGTVHAILKGRGGQVFAQSFTCAEKDAFGTACTVPLSLGKPVNEDLSRVIDDTVPQGGHWIGSGLVGAGDLGAGINPEQISDVKAVCPIALACVGASLNPGENPAEPSYLREADAVRGKAVFEIAESR</sequence>
<dbReference type="CDD" id="cd24032">
    <property type="entry name" value="ASKHA_NBD_TsaB"/>
    <property type="match status" value="1"/>
</dbReference>